<gene>
    <name evidence="1" type="ORF">M9H77_11024</name>
</gene>
<protein>
    <submittedName>
        <fullName evidence="1">Uncharacterized protein</fullName>
    </submittedName>
</protein>
<sequence>MDVKFSFQFRRMPPTQDIGQVDACPQSLAEVMWMMKNYLDEGASKFDEGTNYIGRAGKCKDEDLDHLQKDLRQQARNNKEEESQAERSLTTNRKLYNEDDGKLKGLRSERGEAPYSTVVNALVEFNEYNPSERYVVKELWNFKDGRKPTLLEAIQSLIHEVTTVKPNKRGRR</sequence>
<dbReference type="EMBL" id="CM044703">
    <property type="protein sequence ID" value="KAI5670660.1"/>
    <property type="molecule type" value="Genomic_DNA"/>
</dbReference>
<comment type="caution">
    <text evidence="1">The sequence shown here is derived from an EMBL/GenBank/DDBJ whole genome shotgun (WGS) entry which is preliminary data.</text>
</comment>
<organism evidence="1 2">
    <name type="scientific">Catharanthus roseus</name>
    <name type="common">Madagascar periwinkle</name>
    <name type="synonym">Vinca rosea</name>
    <dbReference type="NCBI Taxonomy" id="4058"/>
    <lineage>
        <taxon>Eukaryota</taxon>
        <taxon>Viridiplantae</taxon>
        <taxon>Streptophyta</taxon>
        <taxon>Embryophyta</taxon>
        <taxon>Tracheophyta</taxon>
        <taxon>Spermatophyta</taxon>
        <taxon>Magnoliopsida</taxon>
        <taxon>eudicotyledons</taxon>
        <taxon>Gunneridae</taxon>
        <taxon>Pentapetalae</taxon>
        <taxon>asterids</taxon>
        <taxon>lamiids</taxon>
        <taxon>Gentianales</taxon>
        <taxon>Apocynaceae</taxon>
        <taxon>Rauvolfioideae</taxon>
        <taxon>Vinceae</taxon>
        <taxon>Catharanthinae</taxon>
        <taxon>Catharanthus</taxon>
    </lineage>
</organism>
<accession>A0ACC0BDF7</accession>
<evidence type="ECO:0000313" key="1">
    <source>
        <dbReference type="EMBL" id="KAI5670660.1"/>
    </source>
</evidence>
<name>A0ACC0BDF7_CATRO</name>
<keyword evidence="2" id="KW-1185">Reference proteome</keyword>
<evidence type="ECO:0000313" key="2">
    <source>
        <dbReference type="Proteomes" id="UP001060085"/>
    </source>
</evidence>
<reference evidence="2" key="1">
    <citation type="journal article" date="2023" name="Nat. Plants">
        <title>Single-cell RNA sequencing provides a high-resolution roadmap for understanding the multicellular compartmentation of specialized metabolism.</title>
        <authorList>
            <person name="Sun S."/>
            <person name="Shen X."/>
            <person name="Li Y."/>
            <person name="Li Y."/>
            <person name="Wang S."/>
            <person name="Li R."/>
            <person name="Zhang H."/>
            <person name="Shen G."/>
            <person name="Guo B."/>
            <person name="Wei J."/>
            <person name="Xu J."/>
            <person name="St-Pierre B."/>
            <person name="Chen S."/>
            <person name="Sun C."/>
        </authorList>
    </citation>
    <scope>NUCLEOTIDE SEQUENCE [LARGE SCALE GENOMIC DNA]</scope>
</reference>
<proteinExistence type="predicted"/>
<dbReference type="Proteomes" id="UP001060085">
    <property type="component" value="Linkage Group LG03"/>
</dbReference>